<evidence type="ECO:0000313" key="3">
    <source>
        <dbReference type="Proteomes" id="UP001575105"/>
    </source>
</evidence>
<dbReference type="RefSeq" id="WP_425346246.1">
    <property type="nucleotide sequence ID" value="NZ_JBGUBD010000008.1"/>
</dbReference>
<feature type="domain" description="Calcineurin-like phosphoesterase" evidence="1">
    <location>
        <begin position="1"/>
        <end position="209"/>
    </location>
</feature>
<gene>
    <name evidence="2" type="ORF">ACERK3_13590</name>
</gene>
<dbReference type="InterPro" id="IPR029052">
    <property type="entry name" value="Metallo-depent_PP-like"/>
</dbReference>
<reference evidence="2 3" key="1">
    <citation type="submission" date="2024-08" db="EMBL/GenBank/DDBJ databases">
        <title>Whole-genome sequencing of halo(alkali)philic microorganisms from hypersaline lakes.</title>
        <authorList>
            <person name="Sorokin D.Y."/>
            <person name="Merkel A.Y."/>
            <person name="Messina E."/>
            <person name="Yakimov M."/>
        </authorList>
    </citation>
    <scope>NUCLEOTIDE SEQUENCE [LARGE SCALE GENOMIC DNA]</scope>
    <source>
        <strain evidence="2 3">AB-hyl4</strain>
    </source>
</reference>
<dbReference type="EC" id="3.1.-.-" evidence="2"/>
<dbReference type="EMBL" id="JBGUBD010000008">
    <property type="protein sequence ID" value="MFA9479319.1"/>
    <property type="molecule type" value="Genomic_DNA"/>
</dbReference>
<comment type="caution">
    <text evidence="2">The sequence shown here is derived from an EMBL/GenBank/DDBJ whole genome shotgun (WGS) entry which is preliminary data.</text>
</comment>
<proteinExistence type="predicted"/>
<protein>
    <submittedName>
        <fullName evidence="2">Metallophosphoesterase</fullName>
        <ecNumber evidence="2">3.1.-.-</ecNumber>
    </submittedName>
</protein>
<name>A0ABV4U9Y3_9BACT</name>
<accession>A0ABV4U9Y3</accession>
<sequence>MRILYANDLHAFEPFEPHYPKAAIAVPRFFEYLHQHKSTIDLVVIGGDCVNRGSAQIAELEWVHEQLCATGIPFQVVAGNHDIAPSRAFAERYPGMEDMEECPLEQTNFGRLFGEKGIRHTMDLAGYKGVFLSVRDEDTDGQVAWLARQLEDQTPTLLFCHYPLVPSRSDGFCHTWDYGRISAVIPQLVDLIQCHTDHIRAYFCGHQHINSVMPIARTPQIVTGSVGVGPCCFRMLDITPAGINVTTHRLPDIPNWLEDAMNPDRSSDHEHPTLIAYHWGNEAERTFTIPGPSCSQTLTQANGRSAT</sequence>
<dbReference type="Proteomes" id="UP001575105">
    <property type="component" value="Unassembled WGS sequence"/>
</dbReference>
<dbReference type="InterPro" id="IPR051918">
    <property type="entry name" value="STPP_CPPED1"/>
</dbReference>
<dbReference type="PANTHER" id="PTHR43143:SF1">
    <property type="entry name" value="SERINE_THREONINE-PROTEIN PHOSPHATASE CPPED1"/>
    <property type="match status" value="1"/>
</dbReference>
<dbReference type="GO" id="GO:0016787">
    <property type="term" value="F:hydrolase activity"/>
    <property type="evidence" value="ECO:0007669"/>
    <property type="project" value="UniProtKB-KW"/>
</dbReference>
<evidence type="ECO:0000313" key="2">
    <source>
        <dbReference type="EMBL" id="MFA9479319.1"/>
    </source>
</evidence>
<organism evidence="2 3">
    <name type="scientific">Natronomicrosphaera hydrolytica</name>
    <dbReference type="NCBI Taxonomy" id="3242702"/>
    <lineage>
        <taxon>Bacteria</taxon>
        <taxon>Pseudomonadati</taxon>
        <taxon>Planctomycetota</taxon>
        <taxon>Phycisphaerae</taxon>
        <taxon>Phycisphaerales</taxon>
        <taxon>Phycisphaeraceae</taxon>
        <taxon>Natronomicrosphaera</taxon>
    </lineage>
</organism>
<keyword evidence="3" id="KW-1185">Reference proteome</keyword>
<dbReference type="SUPFAM" id="SSF56300">
    <property type="entry name" value="Metallo-dependent phosphatases"/>
    <property type="match status" value="1"/>
</dbReference>
<dbReference type="Gene3D" id="3.60.21.10">
    <property type="match status" value="1"/>
</dbReference>
<keyword evidence="2" id="KW-0378">Hydrolase</keyword>
<evidence type="ECO:0000259" key="1">
    <source>
        <dbReference type="Pfam" id="PF00149"/>
    </source>
</evidence>
<dbReference type="Pfam" id="PF00149">
    <property type="entry name" value="Metallophos"/>
    <property type="match status" value="1"/>
</dbReference>
<dbReference type="InterPro" id="IPR004843">
    <property type="entry name" value="Calcineurin-like_PHP"/>
</dbReference>
<dbReference type="PANTHER" id="PTHR43143">
    <property type="entry name" value="METALLOPHOSPHOESTERASE, CALCINEURIN SUPERFAMILY"/>
    <property type="match status" value="1"/>
</dbReference>